<reference evidence="10 11" key="1">
    <citation type="journal article" date="2014" name="Genome Announc.">
        <title>Whole-Genome Sequence of Streptococcus suis Serotype 4 Reference Strain 6407.</title>
        <authorList>
            <person name="Wang K."/>
            <person name="Chen J."/>
            <person name="Yao H."/>
            <person name="Lu C."/>
        </authorList>
    </citation>
    <scope>NUCLEOTIDE SEQUENCE [LARGE SCALE GENOMIC DNA]</scope>
    <source>
        <strain evidence="10">6407</strain>
    </source>
</reference>
<dbReference type="GO" id="GO:0006400">
    <property type="term" value="P:tRNA modification"/>
    <property type="evidence" value="ECO:0007669"/>
    <property type="project" value="UniProtKB-UniRule"/>
</dbReference>
<protein>
    <recommendedName>
        <fullName evidence="8">tRNA(Ile)-lysidine synthase</fullName>
        <ecNumber evidence="8">6.3.4.19</ecNumber>
    </recommendedName>
    <alternativeName>
        <fullName evidence="8">tRNA(Ile)-2-lysyl-cytidine synthase</fullName>
    </alternativeName>
    <alternativeName>
        <fullName evidence="8">tRNA(Ile)-lysidine synthetase</fullName>
    </alternativeName>
</protein>
<dbReference type="GO" id="GO:0005524">
    <property type="term" value="F:ATP binding"/>
    <property type="evidence" value="ECO:0007669"/>
    <property type="project" value="UniProtKB-UniRule"/>
</dbReference>
<evidence type="ECO:0000256" key="2">
    <source>
        <dbReference type="ARBA" id="ARBA00022490"/>
    </source>
</evidence>
<dbReference type="SUPFAM" id="SSF52402">
    <property type="entry name" value="Adenine nucleotide alpha hydrolases-like"/>
    <property type="match status" value="1"/>
</dbReference>
<comment type="domain">
    <text evidence="8">The N-terminal region contains the highly conserved SGGXDS motif, predicted to be a P-loop motif involved in ATP binding.</text>
</comment>
<sequence length="422" mass="49233">MKDRFLKVTLDGHFFDKHKKVLVAVSGGLDSMNLFHLLYECKQVLGIELGIAHINHGQREESVIEEKYLRQLAEESNVPFYLSYFEGVFSEEAARKWRYGFFATIMEKEGYTALVTAHHADDQAETVFMRLIRGGRLRHLSAIQPTQPFATGELIRPLLSFKKADFEKLFHFEDCSNADFKYFRNRVRNDYLPKLKQENPKIELTLNNLAVDTNNLFQALRDLTQDLSVTDVMSFQQQTPAVQSYLLEEYLEKFPDLQLSRPQFNEVLHILRSKANYYHLLKNDYMLEKDYHRFQIYKIGPETDSQPEKIMIKSEGIFSYGSYIFSLNHPLEEADSILYFPTENPIVVRRRQAGDTILINGVNKKLRRWFIDNKISQKVRQNALIIEQNGEIYGITNLVSSDLSKSVKNDIIKATLYIKMKE</sequence>
<dbReference type="PANTHER" id="PTHR43033">
    <property type="entry name" value="TRNA(ILE)-LYSIDINE SYNTHASE-RELATED"/>
    <property type="match status" value="1"/>
</dbReference>
<comment type="catalytic activity">
    <reaction evidence="7 8">
        <text>cytidine(34) in tRNA(Ile2) + L-lysine + ATP = lysidine(34) in tRNA(Ile2) + AMP + diphosphate + H(+)</text>
        <dbReference type="Rhea" id="RHEA:43744"/>
        <dbReference type="Rhea" id="RHEA-COMP:10625"/>
        <dbReference type="Rhea" id="RHEA-COMP:10670"/>
        <dbReference type="ChEBI" id="CHEBI:15378"/>
        <dbReference type="ChEBI" id="CHEBI:30616"/>
        <dbReference type="ChEBI" id="CHEBI:32551"/>
        <dbReference type="ChEBI" id="CHEBI:33019"/>
        <dbReference type="ChEBI" id="CHEBI:82748"/>
        <dbReference type="ChEBI" id="CHEBI:83665"/>
        <dbReference type="ChEBI" id="CHEBI:456215"/>
        <dbReference type="EC" id="6.3.4.19"/>
    </reaction>
</comment>
<dbReference type="SMART" id="SM00977">
    <property type="entry name" value="TilS_C"/>
    <property type="match status" value="1"/>
</dbReference>
<keyword evidence="5 8" id="KW-0547">Nucleotide-binding</keyword>
<evidence type="ECO:0000256" key="1">
    <source>
        <dbReference type="ARBA" id="ARBA00004496"/>
    </source>
</evidence>
<dbReference type="EMBL" id="CP008921">
    <property type="protein sequence ID" value="AIG44620.1"/>
    <property type="molecule type" value="Genomic_DNA"/>
</dbReference>
<feature type="binding site" evidence="8">
    <location>
        <begin position="26"/>
        <end position="31"/>
    </location>
    <ligand>
        <name>ATP</name>
        <dbReference type="ChEBI" id="CHEBI:30616"/>
    </ligand>
</feature>
<dbReference type="PANTHER" id="PTHR43033:SF1">
    <property type="entry name" value="TRNA(ILE)-LYSIDINE SYNTHASE-RELATED"/>
    <property type="match status" value="1"/>
</dbReference>
<dbReference type="Gene3D" id="3.40.50.620">
    <property type="entry name" value="HUPs"/>
    <property type="match status" value="1"/>
</dbReference>
<dbReference type="CDD" id="cd01992">
    <property type="entry name" value="TilS_N"/>
    <property type="match status" value="1"/>
</dbReference>
<keyword evidence="3 8" id="KW-0436">Ligase</keyword>
<dbReference type="RefSeq" id="WP_004195367.1">
    <property type="nucleotide sequence ID" value="NZ_ALLE01000029.1"/>
</dbReference>
<feature type="domain" description="Lysidine-tRNA(Ile) synthetase C-terminal" evidence="9">
    <location>
        <begin position="346"/>
        <end position="405"/>
    </location>
</feature>
<dbReference type="InterPro" id="IPR014729">
    <property type="entry name" value="Rossmann-like_a/b/a_fold"/>
</dbReference>
<dbReference type="InterPro" id="IPR011063">
    <property type="entry name" value="TilS/TtcA_N"/>
</dbReference>
<evidence type="ECO:0000313" key="11">
    <source>
        <dbReference type="Proteomes" id="UP000028185"/>
    </source>
</evidence>
<dbReference type="InterPro" id="IPR012795">
    <property type="entry name" value="tRNA_Ile_lys_synt_N"/>
</dbReference>
<proteinExistence type="inferred from homology"/>
<dbReference type="Proteomes" id="UP000028185">
    <property type="component" value="Chromosome"/>
</dbReference>
<dbReference type="HOGENOM" id="CLU_018869_0_2_9"/>
<evidence type="ECO:0000256" key="8">
    <source>
        <dbReference type="HAMAP-Rule" id="MF_01161"/>
    </source>
</evidence>
<evidence type="ECO:0000256" key="3">
    <source>
        <dbReference type="ARBA" id="ARBA00022598"/>
    </source>
</evidence>
<dbReference type="AlphaFoldDB" id="A0A075SUG1"/>
<dbReference type="HAMAP" id="MF_01161">
    <property type="entry name" value="tRNA_Ile_lys_synt"/>
    <property type="match status" value="1"/>
</dbReference>
<evidence type="ECO:0000256" key="6">
    <source>
        <dbReference type="ARBA" id="ARBA00022840"/>
    </source>
</evidence>
<comment type="function">
    <text evidence="8">Ligates lysine onto the cytidine present at position 34 of the AUA codon-specific tRNA(Ile) that contains the anticodon CAU, in an ATP-dependent manner. Cytidine is converted to lysidine, thus changing the amino acid specificity of the tRNA from methionine to isoleucine.</text>
</comment>
<dbReference type="NCBIfam" id="TIGR02432">
    <property type="entry name" value="lysidine_TilS_N"/>
    <property type="match status" value="1"/>
</dbReference>
<evidence type="ECO:0000259" key="9">
    <source>
        <dbReference type="SMART" id="SM00977"/>
    </source>
</evidence>
<evidence type="ECO:0000256" key="7">
    <source>
        <dbReference type="ARBA" id="ARBA00048539"/>
    </source>
</evidence>
<gene>
    <name evidence="8" type="primary">tilS</name>
    <name evidence="10" type="ORF">ID09_11585</name>
</gene>
<dbReference type="NCBIfam" id="TIGR02433">
    <property type="entry name" value="lysidine_TilS_C"/>
    <property type="match status" value="1"/>
</dbReference>
<dbReference type="GO" id="GO:0005737">
    <property type="term" value="C:cytoplasm"/>
    <property type="evidence" value="ECO:0007669"/>
    <property type="project" value="UniProtKB-SubCell"/>
</dbReference>
<organism evidence="10 11">
    <name type="scientific">Streptococcus suis 6407</name>
    <dbReference type="NCBI Taxonomy" id="1214179"/>
    <lineage>
        <taxon>Bacteria</taxon>
        <taxon>Bacillati</taxon>
        <taxon>Bacillota</taxon>
        <taxon>Bacilli</taxon>
        <taxon>Lactobacillales</taxon>
        <taxon>Streptococcaceae</taxon>
        <taxon>Streptococcus</taxon>
    </lineage>
</organism>
<evidence type="ECO:0000256" key="4">
    <source>
        <dbReference type="ARBA" id="ARBA00022694"/>
    </source>
</evidence>
<evidence type="ECO:0000256" key="5">
    <source>
        <dbReference type="ARBA" id="ARBA00022741"/>
    </source>
</evidence>
<dbReference type="Pfam" id="PF01171">
    <property type="entry name" value="ATP_bind_3"/>
    <property type="match status" value="1"/>
</dbReference>
<dbReference type="InterPro" id="IPR012094">
    <property type="entry name" value="tRNA_Ile_lys_synt"/>
</dbReference>
<dbReference type="SUPFAM" id="SSF56037">
    <property type="entry name" value="PheT/TilS domain"/>
    <property type="match status" value="1"/>
</dbReference>
<name>A0A075SUG1_STRSU</name>
<dbReference type="EC" id="6.3.4.19" evidence="8"/>
<comment type="similarity">
    <text evidence="8">Belongs to the tRNA(Ile)-lysidine synthase family.</text>
</comment>
<evidence type="ECO:0000313" key="10">
    <source>
        <dbReference type="EMBL" id="AIG44620.1"/>
    </source>
</evidence>
<comment type="subcellular location">
    <subcellularLocation>
        <location evidence="1 8">Cytoplasm</location>
    </subcellularLocation>
</comment>
<keyword evidence="2 8" id="KW-0963">Cytoplasm</keyword>
<keyword evidence="6 8" id="KW-0067">ATP-binding</keyword>
<dbReference type="InterPro" id="IPR012796">
    <property type="entry name" value="Lysidine-tRNA-synth_C"/>
</dbReference>
<dbReference type="PATRIC" id="fig|1214179.4.peg.2309"/>
<keyword evidence="4 8" id="KW-0819">tRNA processing</keyword>
<accession>A0A075SUG1</accession>
<dbReference type="GO" id="GO:0032267">
    <property type="term" value="F:tRNA(Ile)-lysidine synthase activity"/>
    <property type="evidence" value="ECO:0007669"/>
    <property type="project" value="UniProtKB-EC"/>
</dbReference>